<dbReference type="AlphaFoldDB" id="A0A1S3IBF6"/>
<dbReference type="GO" id="GO:0008270">
    <property type="term" value="F:zinc ion binding"/>
    <property type="evidence" value="ECO:0007669"/>
    <property type="project" value="UniProtKB-KW"/>
</dbReference>
<evidence type="ECO:0000256" key="2">
    <source>
        <dbReference type="ARBA" id="ARBA00012483"/>
    </source>
</evidence>
<dbReference type="GO" id="GO:0005737">
    <property type="term" value="C:cytoplasm"/>
    <property type="evidence" value="ECO:0007669"/>
    <property type="project" value="TreeGrafter"/>
</dbReference>
<evidence type="ECO:0000256" key="6">
    <source>
        <dbReference type="ARBA" id="ARBA00022786"/>
    </source>
</evidence>
<keyword evidence="4" id="KW-0479">Metal-binding</keyword>
<name>A0A1S3IBF6_LINAN</name>
<evidence type="ECO:0000256" key="8">
    <source>
        <dbReference type="PROSITE-ProRule" id="PRU00175"/>
    </source>
</evidence>
<dbReference type="FunCoup" id="A0A1S3IBF6">
    <property type="interactions" value="1047"/>
</dbReference>
<comment type="catalytic activity">
    <reaction evidence="1">
        <text>S-ubiquitinyl-[E2 ubiquitin-conjugating enzyme]-L-cysteine + [acceptor protein]-L-lysine = [E2 ubiquitin-conjugating enzyme]-L-cysteine + N(6)-ubiquitinyl-[acceptor protein]-L-lysine.</text>
        <dbReference type="EC" id="2.3.2.27"/>
    </reaction>
</comment>
<keyword evidence="5 8" id="KW-0863">Zinc-finger</keyword>
<feature type="compositionally biased region" description="Low complexity" evidence="9">
    <location>
        <begin position="624"/>
        <end position="635"/>
    </location>
</feature>
<keyword evidence="6" id="KW-0833">Ubl conjugation pathway</keyword>
<dbReference type="InParanoid" id="A0A1S3IBF6"/>
<dbReference type="InterPro" id="IPR045194">
    <property type="entry name" value="MGRN1/RNF157-like"/>
</dbReference>
<sequence>MGALNSRREARVEEVDMPTNNAYKYPPKVGNYFGSHFIMGGERFDVMQPEAYLFGESTDLNFLGSKPIPFPYPAPQPGEPTKTLRSLVNIRKDSLRLIRVTEDGVEASEKGSIGGSSAPSLAEGSDGRKEDGTNSEECAGSPKYNIEFTFDSDVKCAVTVYHFATEEITNGQAVYYPRDPSMNSETFHYKRGANQVFSQSTHIIQPSAFPEEDWQYVPEKDIIPIVIHCVVEDEDHIGHAHVTFAVLEKTCDGYVIKTLKQKQMVDGLCYLLQEIYGIENKTTRSKLETEEEDWEDNGSECVICMSDMRDTLILPCRHLCLCNNCADSLRYQANNCPICRAPFRALLQIRALRKKHSGCHAQSQESEEFPVSQEGVPPGYEAINLLEALNGPLNGPIVSTEEPGSTMGATAGPPPPVFGSPPLATAMNEKREHSKRRVSEGIDHETLLEESETEATKGDPEEVHRGGTPEVVLMVDLPEPVKPPAAEGRKKKRSSKEKKKVSPTIPDMPRTKQDSLEVVDETLKEETGLKEEPQSPPLGAAIGEESEEKDGNSNPQTQDSNASTPEDTEYPEEAMGAAKELSSTVNVIPDQDENVFEDNEDQTLVVHDGALVEPLSLPGTPCVTDDSSYGSTSSSKALITGSQREDREKSC</sequence>
<dbReference type="OrthoDB" id="10014838at2759"/>
<evidence type="ECO:0000256" key="7">
    <source>
        <dbReference type="ARBA" id="ARBA00022833"/>
    </source>
</evidence>
<dbReference type="Pfam" id="PF26192">
    <property type="entry name" value="RNF157-like_N"/>
    <property type="match status" value="1"/>
</dbReference>
<accession>A0A1S3IBF6</accession>
<dbReference type="PANTHER" id="PTHR22996">
    <property type="entry name" value="MAHOGUNIN"/>
    <property type="match status" value="1"/>
</dbReference>
<dbReference type="PROSITE" id="PS50089">
    <property type="entry name" value="ZF_RING_2"/>
    <property type="match status" value="1"/>
</dbReference>
<evidence type="ECO:0000256" key="1">
    <source>
        <dbReference type="ARBA" id="ARBA00000900"/>
    </source>
</evidence>
<evidence type="ECO:0000313" key="11">
    <source>
        <dbReference type="Proteomes" id="UP000085678"/>
    </source>
</evidence>
<proteinExistence type="predicted"/>
<dbReference type="InterPro" id="IPR001841">
    <property type="entry name" value="Znf_RING"/>
</dbReference>
<evidence type="ECO:0000256" key="9">
    <source>
        <dbReference type="SAM" id="MobiDB-lite"/>
    </source>
</evidence>
<dbReference type="PANTHER" id="PTHR22996:SF0">
    <property type="entry name" value="RE60872P-RELATED"/>
    <property type="match status" value="1"/>
</dbReference>
<feature type="region of interest" description="Disordered" evidence="9">
    <location>
        <begin position="399"/>
        <end position="651"/>
    </location>
</feature>
<evidence type="ECO:0000256" key="3">
    <source>
        <dbReference type="ARBA" id="ARBA00022679"/>
    </source>
</evidence>
<feature type="compositionally biased region" description="Basic and acidic residues" evidence="9">
    <location>
        <begin position="428"/>
        <end position="447"/>
    </location>
</feature>
<dbReference type="GO" id="GO:0061630">
    <property type="term" value="F:ubiquitin protein ligase activity"/>
    <property type="evidence" value="ECO:0007669"/>
    <property type="project" value="UniProtKB-EC"/>
</dbReference>
<dbReference type="EC" id="2.3.2.27" evidence="2"/>
<dbReference type="SMART" id="SM00184">
    <property type="entry name" value="RING"/>
    <property type="match status" value="1"/>
</dbReference>
<evidence type="ECO:0000256" key="4">
    <source>
        <dbReference type="ARBA" id="ARBA00022723"/>
    </source>
</evidence>
<dbReference type="GeneID" id="106162690"/>
<keyword evidence="3" id="KW-0808">Transferase</keyword>
<evidence type="ECO:0000256" key="5">
    <source>
        <dbReference type="ARBA" id="ARBA00022771"/>
    </source>
</evidence>
<dbReference type="KEGG" id="lak:106162690"/>
<dbReference type="STRING" id="7574.A0A1S3IBF6"/>
<evidence type="ECO:0000259" key="10">
    <source>
        <dbReference type="PROSITE" id="PS50089"/>
    </source>
</evidence>
<feature type="region of interest" description="Disordered" evidence="9">
    <location>
        <begin position="106"/>
        <end position="140"/>
    </location>
</feature>
<evidence type="ECO:0000313" key="12">
    <source>
        <dbReference type="RefSeq" id="XP_013395503.1"/>
    </source>
</evidence>
<feature type="compositionally biased region" description="Basic residues" evidence="9">
    <location>
        <begin position="489"/>
        <end position="501"/>
    </location>
</feature>
<dbReference type="RefSeq" id="XP_013395503.1">
    <property type="nucleotide sequence ID" value="XM_013540049.1"/>
</dbReference>
<dbReference type="Pfam" id="PF13920">
    <property type="entry name" value="zf-C3HC4_3"/>
    <property type="match status" value="1"/>
</dbReference>
<gene>
    <name evidence="12" type="primary">LOC106162690</name>
</gene>
<dbReference type="SUPFAM" id="SSF57850">
    <property type="entry name" value="RING/U-box"/>
    <property type="match status" value="1"/>
</dbReference>
<dbReference type="GO" id="GO:0016567">
    <property type="term" value="P:protein ubiquitination"/>
    <property type="evidence" value="ECO:0007669"/>
    <property type="project" value="TreeGrafter"/>
</dbReference>
<dbReference type="InterPro" id="IPR013083">
    <property type="entry name" value="Znf_RING/FYVE/PHD"/>
</dbReference>
<reference evidence="12" key="1">
    <citation type="submission" date="2025-08" db="UniProtKB">
        <authorList>
            <consortium name="RefSeq"/>
        </authorList>
    </citation>
    <scope>IDENTIFICATION</scope>
    <source>
        <tissue evidence="12">Gonads</tissue>
    </source>
</reference>
<dbReference type="Proteomes" id="UP000085678">
    <property type="component" value="Unplaced"/>
</dbReference>
<protein>
    <recommendedName>
        <fullName evidence="2">RING-type E3 ubiquitin transferase</fullName>
        <ecNumber evidence="2">2.3.2.27</ecNumber>
    </recommendedName>
</protein>
<dbReference type="FunFam" id="3.30.40.10:FF:000013">
    <property type="entry name" value="E3 ubiquitin-protein ligase MGRN1 isoform 1"/>
    <property type="match status" value="1"/>
</dbReference>
<organism evidence="11 12">
    <name type="scientific">Lingula anatina</name>
    <name type="common">Brachiopod</name>
    <name type="synonym">Lingula unguis</name>
    <dbReference type="NCBI Taxonomy" id="7574"/>
    <lineage>
        <taxon>Eukaryota</taxon>
        <taxon>Metazoa</taxon>
        <taxon>Spiralia</taxon>
        <taxon>Lophotrochozoa</taxon>
        <taxon>Brachiopoda</taxon>
        <taxon>Linguliformea</taxon>
        <taxon>Lingulata</taxon>
        <taxon>Lingulida</taxon>
        <taxon>Linguloidea</taxon>
        <taxon>Lingulidae</taxon>
        <taxon>Lingula</taxon>
    </lineage>
</organism>
<feature type="domain" description="RING-type" evidence="10">
    <location>
        <begin position="301"/>
        <end position="340"/>
    </location>
</feature>
<feature type="compositionally biased region" description="Basic and acidic residues" evidence="9">
    <location>
        <begin position="509"/>
        <end position="533"/>
    </location>
</feature>
<feature type="compositionally biased region" description="Polar residues" evidence="9">
    <location>
        <begin position="552"/>
        <end position="565"/>
    </location>
</feature>
<keyword evidence="11" id="KW-1185">Reference proteome</keyword>
<feature type="compositionally biased region" description="Acidic residues" evidence="9">
    <location>
        <begin position="590"/>
        <end position="601"/>
    </location>
</feature>
<dbReference type="Gene3D" id="3.30.40.10">
    <property type="entry name" value="Zinc/RING finger domain, C3HC4 (zinc finger)"/>
    <property type="match status" value="1"/>
</dbReference>
<keyword evidence="7" id="KW-0862">Zinc</keyword>
<dbReference type="InterPro" id="IPR058981">
    <property type="entry name" value="MGRN1/RNF157-like_N"/>
</dbReference>
<feature type="compositionally biased region" description="Basic and acidic residues" evidence="9">
    <location>
        <begin position="454"/>
        <end position="467"/>
    </location>
</feature>